<dbReference type="InterPro" id="IPR016187">
    <property type="entry name" value="CTDL_fold"/>
</dbReference>
<comment type="caution">
    <text evidence="2">The sequence shown here is derived from an EMBL/GenBank/DDBJ whole genome shotgun (WGS) entry which is preliminary data.</text>
</comment>
<sequence length="242" mass="27232">MMNVKWLSLINLTLLSVMASRRGNLLRLTKKLEGLISNLQFPDARTTKTPAPGLVNFVKPVSILNPADPNKKYCTEAVCPETDCKLADLVKVGKLRKTIPIPKIYSLRNSTVKTYISVFRYDFHTAMRDCCLYNSSLMAFTSPQLLEAFQNTLKLEKRLKAIFWLSGLYSKECNAYVWCPEKEIIGENGPSKWRSGFPNQNSGDCLGVQTGQQKEEENGLFNFECSLATNYMCYGSPDVVGD</sequence>
<proteinExistence type="predicted"/>
<feature type="signal peptide" evidence="1">
    <location>
        <begin position="1"/>
        <end position="19"/>
    </location>
</feature>
<gene>
    <name evidence="2" type="ORF">CLODIP_2_CD03194</name>
</gene>
<evidence type="ECO:0000313" key="2">
    <source>
        <dbReference type="EMBL" id="CAB3386640.1"/>
    </source>
</evidence>
<evidence type="ECO:0008006" key="4">
    <source>
        <dbReference type="Google" id="ProtNLM"/>
    </source>
</evidence>
<reference evidence="2 3" key="1">
    <citation type="submission" date="2020-04" db="EMBL/GenBank/DDBJ databases">
        <authorList>
            <person name="Alioto T."/>
            <person name="Alioto T."/>
            <person name="Gomez Garrido J."/>
        </authorList>
    </citation>
    <scope>NUCLEOTIDE SEQUENCE [LARGE SCALE GENOMIC DNA]</scope>
</reference>
<evidence type="ECO:0000256" key="1">
    <source>
        <dbReference type="SAM" id="SignalP"/>
    </source>
</evidence>
<accession>A0A8S1E327</accession>
<dbReference type="SUPFAM" id="SSF56436">
    <property type="entry name" value="C-type lectin-like"/>
    <property type="match status" value="1"/>
</dbReference>
<evidence type="ECO:0000313" key="3">
    <source>
        <dbReference type="Proteomes" id="UP000494165"/>
    </source>
</evidence>
<protein>
    <recommendedName>
        <fullName evidence="4">C-type lectin domain-containing protein</fullName>
    </recommendedName>
</protein>
<dbReference type="Gene3D" id="3.10.100.10">
    <property type="entry name" value="Mannose-Binding Protein A, subunit A"/>
    <property type="match status" value="1"/>
</dbReference>
<dbReference type="EMBL" id="CADEPI010000498">
    <property type="protein sequence ID" value="CAB3386640.1"/>
    <property type="molecule type" value="Genomic_DNA"/>
</dbReference>
<keyword evidence="1" id="KW-0732">Signal</keyword>
<name>A0A8S1E327_9INSE</name>
<dbReference type="Proteomes" id="UP000494165">
    <property type="component" value="Unassembled WGS sequence"/>
</dbReference>
<dbReference type="InterPro" id="IPR016186">
    <property type="entry name" value="C-type_lectin-like/link_sf"/>
</dbReference>
<organism evidence="2 3">
    <name type="scientific">Cloeon dipterum</name>
    <dbReference type="NCBI Taxonomy" id="197152"/>
    <lineage>
        <taxon>Eukaryota</taxon>
        <taxon>Metazoa</taxon>
        <taxon>Ecdysozoa</taxon>
        <taxon>Arthropoda</taxon>
        <taxon>Hexapoda</taxon>
        <taxon>Insecta</taxon>
        <taxon>Pterygota</taxon>
        <taxon>Palaeoptera</taxon>
        <taxon>Ephemeroptera</taxon>
        <taxon>Pisciforma</taxon>
        <taxon>Baetidae</taxon>
        <taxon>Cloeon</taxon>
    </lineage>
</organism>
<feature type="chain" id="PRO_5035917235" description="C-type lectin domain-containing protein" evidence="1">
    <location>
        <begin position="20"/>
        <end position="242"/>
    </location>
</feature>
<dbReference type="AlphaFoldDB" id="A0A8S1E327"/>
<keyword evidence="3" id="KW-1185">Reference proteome</keyword>